<dbReference type="KEGG" id="clu:CLUG_03287"/>
<dbReference type="HOGENOM" id="CLU_1348789_0_0_1"/>
<organism evidence="2 3">
    <name type="scientific">Clavispora lusitaniae (strain ATCC 42720)</name>
    <name type="common">Yeast</name>
    <name type="synonym">Candida lusitaniae</name>
    <dbReference type="NCBI Taxonomy" id="306902"/>
    <lineage>
        <taxon>Eukaryota</taxon>
        <taxon>Fungi</taxon>
        <taxon>Dikarya</taxon>
        <taxon>Ascomycota</taxon>
        <taxon>Saccharomycotina</taxon>
        <taxon>Pichiomycetes</taxon>
        <taxon>Metschnikowiaceae</taxon>
        <taxon>Clavispora</taxon>
    </lineage>
</organism>
<reference evidence="2 3" key="1">
    <citation type="journal article" date="2009" name="Nature">
        <title>Evolution of pathogenicity and sexual reproduction in eight Candida genomes.</title>
        <authorList>
            <person name="Butler G."/>
            <person name="Rasmussen M.D."/>
            <person name="Lin M.F."/>
            <person name="Santos M.A."/>
            <person name="Sakthikumar S."/>
            <person name="Munro C.A."/>
            <person name="Rheinbay E."/>
            <person name="Grabherr M."/>
            <person name="Forche A."/>
            <person name="Reedy J.L."/>
            <person name="Agrafioti I."/>
            <person name="Arnaud M.B."/>
            <person name="Bates S."/>
            <person name="Brown A.J."/>
            <person name="Brunke S."/>
            <person name="Costanzo M.C."/>
            <person name="Fitzpatrick D.A."/>
            <person name="de Groot P.W."/>
            <person name="Harris D."/>
            <person name="Hoyer L.L."/>
            <person name="Hube B."/>
            <person name="Klis F.M."/>
            <person name="Kodira C."/>
            <person name="Lennard N."/>
            <person name="Logue M.E."/>
            <person name="Martin R."/>
            <person name="Neiman A.M."/>
            <person name="Nikolaou E."/>
            <person name="Quail M.A."/>
            <person name="Quinn J."/>
            <person name="Santos M.C."/>
            <person name="Schmitzberger F.F."/>
            <person name="Sherlock G."/>
            <person name="Shah P."/>
            <person name="Silverstein K.A."/>
            <person name="Skrzypek M.S."/>
            <person name="Soll D."/>
            <person name="Staggs R."/>
            <person name="Stansfield I."/>
            <person name="Stumpf M.P."/>
            <person name="Sudbery P.E."/>
            <person name="Srikantha T."/>
            <person name="Zeng Q."/>
            <person name="Berman J."/>
            <person name="Berriman M."/>
            <person name="Heitman J."/>
            <person name="Gow N.A."/>
            <person name="Lorenz M.C."/>
            <person name="Birren B.W."/>
            <person name="Kellis M."/>
            <person name="Cuomo C.A."/>
        </authorList>
    </citation>
    <scope>NUCLEOTIDE SEQUENCE [LARGE SCALE GENOMIC DNA]</scope>
    <source>
        <strain evidence="2 3">ATCC 42720</strain>
    </source>
</reference>
<protein>
    <submittedName>
        <fullName evidence="2">Uncharacterized protein</fullName>
    </submittedName>
</protein>
<proteinExistence type="predicted"/>
<dbReference type="InParanoid" id="C4Y553"/>
<gene>
    <name evidence="2" type="ORF">CLUG_03287</name>
</gene>
<dbReference type="EMBL" id="CH408079">
    <property type="protein sequence ID" value="EEQ39160.1"/>
    <property type="molecule type" value="Genomic_DNA"/>
</dbReference>
<evidence type="ECO:0000256" key="1">
    <source>
        <dbReference type="SAM" id="MobiDB-lite"/>
    </source>
</evidence>
<feature type="region of interest" description="Disordered" evidence="1">
    <location>
        <begin position="181"/>
        <end position="203"/>
    </location>
</feature>
<name>C4Y553_CLAL4</name>
<dbReference type="VEuPathDB" id="FungiDB:CLUG_03287"/>
<accession>C4Y553</accession>
<evidence type="ECO:0000313" key="3">
    <source>
        <dbReference type="Proteomes" id="UP000007703"/>
    </source>
</evidence>
<evidence type="ECO:0000313" key="2">
    <source>
        <dbReference type="EMBL" id="EEQ39160.1"/>
    </source>
</evidence>
<dbReference type="Proteomes" id="UP000007703">
    <property type="component" value="Unassembled WGS sequence"/>
</dbReference>
<dbReference type="AlphaFoldDB" id="C4Y553"/>
<sequence>MKSDPVAKSCNLSICTTSTDMNRSMVLMAKNNVSGQETEPSVHLHKPVHQDRPHAWLQSRSLVQVVGVGQSFALELVQVRENLAHVLADHKRIICVLFVEVSPSVVLAARFLVVFRDVEFFHQVGAGLCGSALSRQPHKRVAKRVAKQRRSRAGKRVCSRKGPRDGLAWFFRFGRPFSRRRHGSGPSRMSRVCGNAKSAGNVA</sequence>